<name>A0A540VPB8_9GAMM</name>
<evidence type="ECO:0000313" key="3">
    <source>
        <dbReference type="Proteomes" id="UP000315400"/>
    </source>
</evidence>
<gene>
    <name evidence="2" type="ORF">FKY71_13165</name>
</gene>
<evidence type="ECO:0000256" key="1">
    <source>
        <dbReference type="SAM" id="MobiDB-lite"/>
    </source>
</evidence>
<reference evidence="2 3" key="1">
    <citation type="submission" date="2019-06" db="EMBL/GenBank/DDBJ databases">
        <title>Metagenome assembled Genome of Spiribacter salinus SL48-SHIP from the microbial mat of Salt Lake 48 (Novosibirsk region, Russia).</title>
        <authorList>
            <person name="Shipova A."/>
            <person name="Rozanov A.S."/>
            <person name="Bryanskaya A.V."/>
            <person name="Peltek S.E."/>
        </authorList>
    </citation>
    <scope>NUCLEOTIDE SEQUENCE [LARGE SCALE GENOMIC DNA]</scope>
    <source>
        <strain evidence="2">SL48-SHIP-2</strain>
    </source>
</reference>
<feature type="compositionally biased region" description="Polar residues" evidence="1">
    <location>
        <begin position="1015"/>
        <end position="1030"/>
    </location>
</feature>
<keyword evidence="2" id="KW-0067">ATP-binding</keyword>
<dbReference type="GO" id="GO:0005524">
    <property type="term" value="F:ATP binding"/>
    <property type="evidence" value="ECO:0007669"/>
    <property type="project" value="UniProtKB-KW"/>
</dbReference>
<dbReference type="Proteomes" id="UP000315400">
    <property type="component" value="Unassembled WGS sequence"/>
</dbReference>
<accession>A0A540VPB8</accession>
<comment type="caution">
    <text evidence="2">The sequence shown here is derived from an EMBL/GenBank/DDBJ whole genome shotgun (WGS) entry which is preliminary data.</text>
</comment>
<dbReference type="InterPro" id="IPR007555">
    <property type="entry name" value="DUF499"/>
</dbReference>
<sequence length="1107" mass="123266">MPTSWTPWHDVVAVRDDVKNDKLTLDIFAADLHDVMMQENERPVYENPTEFFKLTYPTRNLRELAHDVAERLAGESDKAVRQLSLTYGGGKTHSMITLYHLFGSPDTLPDVPAVDEFKSHIDRPLLNAAIAALPFDYFDTTNGMKVYSPDGTLKQLYEPWSALAYQLAGDEGLRILNDDNVEERTDPPATNTLVELLRAPAANDASVLLLLDEILMYVQSRVSKDRGMEQPLINFFQCLTQAVSKVDRCCMIASILASDLNAYTQLGKQLEKQVADIFRRKDDESVRPVEKHDIAEILRRRFFTLDSIRDKSAFRPHVTAALKGITSLDEETKKQGKEAEDRFLESYPFHPDLTDIFYEKWTNLESFQEARGVLRIMALAIRDASKWDESPLISTNIFLSAPGQQELSAAADELASIARQAEYEGERQGWSTILEGELGRARGIQEQYSALEGREVEQFLMGIFLHSQPKGRKGELLALKRLVGHTRPDTIELNKALQELTRTSWFLDEDHFPQEQNEVARLWRLGSRPNLTQMHHDARSRVEDLVDDALTTAIDNARSLTRGASGAGAAVHKLPNSPADIKDDGRFHYAVLGPEAASRPGSPSDRAVRFLTETTTADRPRVNKNALVLAVPSSDVLDTARGHIRNHLAWKEVRDNMLDKDEVDETRRHRLQRYVSESKDKIADAVRQAYSVAVTLNRDGKPIAFKVSGGESSLFQQIKAHDKARIKDAAITPEAILPNGPYDLWREDEAKRRVAHITEAFAQQTRLPKMLNTDGIYDTIARGCSDGTFVLRLERPDGSARTAWYASPGRSFLEDDSLYAVLPDHAELASVDPALLKPDALPGLWDDDERLSVQTLYDYFSGDHAAEIPMDGYSEYKPIPKASAEVLHAAIREGVSRSMLWLQQGQTSLFGEDVPEGLISAETTLQPPPESISPTELLPANLSNAWEDGSTTASRLAEALSAKKGEPLPWPLVRQTISSAFQASYLTRSVKSGPWPTDRSGADQVVIEVPKETESPSNVSGDGSSPTSQEVPPAGTFGSTIARAESTLEAHQLQDLADEIAEIEKIAAPFGIQFRLQIDVGTDKELPSDVRARLNDVLRRVAEELEV</sequence>
<dbReference type="AlphaFoldDB" id="A0A540VPB8"/>
<evidence type="ECO:0000313" key="2">
    <source>
        <dbReference type="EMBL" id="TQE98568.1"/>
    </source>
</evidence>
<protein>
    <submittedName>
        <fullName evidence="2">ATP-binding protein</fullName>
    </submittedName>
</protein>
<proteinExistence type="predicted"/>
<dbReference type="EMBL" id="VIFK01000173">
    <property type="protein sequence ID" value="TQE98568.1"/>
    <property type="molecule type" value="Genomic_DNA"/>
</dbReference>
<organism evidence="2 3">
    <name type="scientific">Spiribacter salinus</name>
    <dbReference type="NCBI Taxonomy" id="1335746"/>
    <lineage>
        <taxon>Bacteria</taxon>
        <taxon>Pseudomonadati</taxon>
        <taxon>Pseudomonadota</taxon>
        <taxon>Gammaproteobacteria</taxon>
        <taxon>Chromatiales</taxon>
        <taxon>Ectothiorhodospiraceae</taxon>
        <taxon>Spiribacter</taxon>
    </lineage>
</organism>
<keyword evidence="2" id="KW-0547">Nucleotide-binding</keyword>
<dbReference type="Pfam" id="PF04465">
    <property type="entry name" value="DUF499"/>
    <property type="match status" value="1"/>
</dbReference>
<feature type="region of interest" description="Disordered" evidence="1">
    <location>
        <begin position="1009"/>
        <end position="1037"/>
    </location>
</feature>